<dbReference type="SUPFAM" id="SSF46785">
    <property type="entry name" value="Winged helix' DNA-binding domain"/>
    <property type="match status" value="1"/>
</dbReference>
<dbReference type="PANTHER" id="PTHR43537:SF47">
    <property type="entry name" value="REGULATORY PROTEIN GNTR HTH"/>
    <property type="match status" value="1"/>
</dbReference>
<dbReference type="InterPro" id="IPR036388">
    <property type="entry name" value="WH-like_DNA-bd_sf"/>
</dbReference>
<dbReference type="Gene3D" id="1.20.120.530">
    <property type="entry name" value="GntR ligand-binding domain-like"/>
    <property type="match status" value="1"/>
</dbReference>
<protein>
    <submittedName>
        <fullName evidence="5">FCD domain-containing protein</fullName>
    </submittedName>
</protein>
<dbReference type="InterPro" id="IPR036390">
    <property type="entry name" value="WH_DNA-bd_sf"/>
</dbReference>
<dbReference type="InterPro" id="IPR000524">
    <property type="entry name" value="Tscrpt_reg_HTH_GntR"/>
</dbReference>
<dbReference type="Gene3D" id="1.10.10.10">
    <property type="entry name" value="Winged helix-like DNA-binding domain superfamily/Winged helix DNA-binding domain"/>
    <property type="match status" value="1"/>
</dbReference>
<evidence type="ECO:0000256" key="2">
    <source>
        <dbReference type="ARBA" id="ARBA00023125"/>
    </source>
</evidence>
<gene>
    <name evidence="5" type="ORF">GO495_25795</name>
</gene>
<dbReference type="CDD" id="cd07377">
    <property type="entry name" value="WHTH_GntR"/>
    <property type="match status" value="1"/>
</dbReference>
<dbReference type="PANTHER" id="PTHR43537">
    <property type="entry name" value="TRANSCRIPTIONAL REGULATOR, GNTR FAMILY"/>
    <property type="match status" value="1"/>
</dbReference>
<dbReference type="Proteomes" id="UP000468388">
    <property type="component" value="Unassembled WGS sequence"/>
</dbReference>
<dbReference type="GO" id="GO:0003700">
    <property type="term" value="F:DNA-binding transcription factor activity"/>
    <property type="evidence" value="ECO:0007669"/>
    <property type="project" value="InterPro"/>
</dbReference>
<keyword evidence="3" id="KW-0804">Transcription</keyword>
<dbReference type="PROSITE" id="PS50949">
    <property type="entry name" value="HTH_GNTR"/>
    <property type="match status" value="1"/>
</dbReference>
<evidence type="ECO:0000256" key="3">
    <source>
        <dbReference type="ARBA" id="ARBA00023163"/>
    </source>
</evidence>
<dbReference type="SMART" id="SM00895">
    <property type="entry name" value="FCD"/>
    <property type="match status" value="1"/>
</dbReference>
<dbReference type="SMART" id="SM00345">
    <property type="entry name" value="HTH_GNTR"/>
    <property type="match status" value="1"/>
</dbReference>
<accession>A0A6N8JGF5</accession>
<evidence type="ECO:0000313" key="5">
    <source>
        <dbReference type="EMBL" id="MVT44034.1"/>
    </source>
</evidence>
<dbReference type="PRINTS" id="PR00035">
    <property type="entry name" value="HTHGNTR"/>
</dbReference>
<dbReference type="GO" id="GO:0003677">
    <property type="term" value="F:DNA binding"/>
    <property type="evidence" value="ECO:0007669"/>
    <property type="project" value="UniProtKB-KW"/>
</dbReference>
<feature type="domain" description="HTH gntR-type" evidence="4">
    <location>
        <begin position="8"/>
        <end position="76"/>
    </location>
</feature>
<dbReference type="SUPFAM" id="SSF48008">
    <property type="entry name" value="GntR ligand-binding domain-like"/>
    <property type="match status" value="1"/>
</dbReference>
<dbReference type="AlphaFoldDB" id="A0A6N8JGF5"/>
<reference evidence="5 6" key="1">
    <citation type="submission" date="2019-12" db="EMBL/GenBank/DDBJ databases">
        <title>The draft genomic sequence of strain Chitinophaga oryziterrae JCM 16595.</title>
        <authorList>
            <person name="Zhang X."/>
        </authorList>
    </citation>
    <scope>NUCLEOTIDE SEQUENCE [LARGE SCALE GENOMIC DNA]</scope>
    <source>
        <strain evidence="5 6">JCM 16595</strain>
    </source>
</reference>
<keyword evidence="6" id="KW-1185">Reference proteome</keyword>
<dbReference type="EMBL" id="WRXO01000010">
    <property type="protein sequence ID" value="MVT44034.1"/>
    <property type="molecule type" value="Genomic_DNA"/>
</dbReference>
<evidence type="ECO:0000256" key="1">
    <source>
        <dbReference type="ARBA" id="ARBA00023015"/>
    </source>
</evidence>
<evidence type="ECO:0000259" key="4">
    <source>
        <dbReference type="PROSITE" id="PS50949"/>
    </source>
</evidence>
<dbReference type="Pfam" id="PF07729">
    <property type="entry name" value="FCD"/>
    <property type="match status" value="1"/>
</dbReference>
<dbReference type="OrthoDB" id="9799482at2"/>
<comment type="caution">
    <text evidence="5">The sequence shown here is derived from an EMBL/GenBank/DDBJ whole genome shotgun (WGS) entry which is preliminary data.</text>
</comment>
<organism evidence="5 6">
    <name type="scientific">Chitinophaga oryziterrae</name>
    <dbReference type="NCBI Taxonomy" id="1031224"/>
    <lineage>
        <taxon>Bacteria</taxon>
        <taxon>Pseudomonadati</taxon>
        <taxon>Bacteroidota</taxon>
        <taxon>Chitinophagia</taxon>
        <taxon>Chitinophagales</taxon>
        <taxon>Chitinophagaceae</taxon>
        <taxon>Chitinophaga</taxon>
    </lineage>
</organism>
<dbReference type="InterPro" id="IPR008920">
    <property type="entry name" value="TF_FadR/GntR_C"/>
</dbReference>
<keyword evidence="2" id="KW-0238">DNA-binding</keyword>
<dbReference type="Pfam" id="PF00392">
    <property type="entry name" value="GntR"/>
    <property type="match status" value="1"/>
</dbReference>
<sequence>MNMQIKRNSLADEVAQRLQEQISRGTYKPAEKLPTEPALMQEFGVGRSTIREAVRILANGGVVRVQQGLGTFVEEGGSIEEPLPQRLKRAQFADLDEVRQLLEMKIAQKAALNRSDTDIEKMELHLKKRKEAINAELVAACIQADIDFHVSIAEASGNSILSDLYKTVASHLKKHFAEIFNSVESFRSTQQLHKNLLNSIIAQDGQKAWQWAQRITQHSHEEYKK</sequence>
<evidence type="ECO:0000313" key="6">
    <source>
        <dbReference type="Proteomes" id="UP000468388"/>
    </source>
</evidence>
<dbReference type="InterPro" id="IPR011711">
    <property type="entry name" value="GntR_C"/>
</dbReference>
<keyword evidence="1" id="KW-0805">Transcription regulation</keyword>
<proteinExistence type="predicted"/>
<name>A0A6N8JGF5_9BACT</name>